<dbReference type="PANTHER" id="PTHR42828:SF3">
    <property type="entry name" value="THREONYLCARBAMOYL-AMP SYNTHASE"/>
    <property type="match status" value="1"/>
</dbReference>
<dbReference type="InterPro" id="IPR006070">
    <property type="entry name" value="Sua5-like_dom"/>
</dbReference>
<dbReference type="RefSeq" id="WP_256603160.1">
    <property type="nucleotide sequence ID" value="NZ_JANIBJ010000026.1"/>
</dbReference>
<keyword evidence="2" id="KW-0548">Nucleotidyltransferase</keyword>
<keyword evidence="2" id="KW-0808">Transferase</keyword>
<dbReference type="PANTHER" id="PTHR42828">
    <property type="entry name" value="DHBP SYNTHASE RIBB-LIKE ALPHA/BETA DOMAIN-CONTAINING PROTEIN"/>
    <property type="match status" value="1"/>
</dbReference>
<dbReference type="Pfam" id="PF01300">
    <property type="entry name" value="Sua5_yciO_yrdC"/>
    <property type="match status" value="1"/>
</dbReference>
<evidence type="ECO:0000313" key="3">
    <source>
        <dbReference type="Proteomes" id="UP001524499"/>
    </source>
</evidence>
<name>A0ABT1TIH2_9GAMM</name>
<dbReference type="InterPro" id="IPR017945">
    <property type="entry name" value="DHBP_synth_RibB-like_a/b_dom"/>
</dbReference>
<dbReference type="Gene3D" id="3.90.870.10">
    <property type="entry name" value="DHBP synthase"/>
    <property type="match status" value="1"/>
</dbReference>
<dbReference type="SUPFAM" id="SSF55821">
    <property type="entry name" value="YrdC/RibB"/>
    <property type="match status" value="1"/>
</dbReference>
<proteinExistence type="predicted"/>
<dbReference type="EC" id="2.7.7.87" evidence="2"/>
<reference evidence="2 3" key="1">
    <citation type="submission" date="2022-07" db="EMBL/GenBank/DDBJ databases">
        <title>Methylomonas rivi sp. nov., Methylomonas rosea sp. nov., Methylomonas aureus sp. nov. and Methylomonas subterranea sp. nov., four novel methanotrophs isolated from a freshwater creek and the deep terrestrial subsurface.</title>
        <authorList>
            <person name="Abin C."/>
            <person name="Sankaranarayanan K."/>
            <person name="Garner C."/>
            <person name="Sindelar R."/>
            <person name="Kotary K."/>
            <person name="Garner R."/>
            <person name="Barclay S."/>
            <person name="Lawson P."/>
            <person name="Krumholz L."/>
        </authorList>
    </citation>
    <scope>NUCLEOTIDE SEQUENCE [LARGE SCALE GENOMIC DNA]</scope>
    <source>
        <strain evidence="2 3">SURF-2</strain>
    </source>
</reference>
<sequence length="207" mass="23251">MAEFLEIHPQNPQPRLIQQVVNVIRNGGVIVYPTDASYALGAQIGDKQAMDSMRRIRRLDDNHNFTLLCNDLSQVSTFTKMGNDAHRLIKKLTPGPFTFLLDATREVPRRLQHPKKKTIGVRITDNNIARALLEQLGEPLLTTTLILPGEDEAMADPYDIRQKLDRELDLIVDGGIIDYKPTTVIACMDNVIEIVRQGIGQAPMLEN</sequence>
<dbReference type="EMBL" id="JANIBJ010000026">
    <property type="protein sequence ID" value="MCQ8105240.1"/>
    <property type="molecule type" value="Genomic_DNA"/>
</dbReference>
<evidence type="ECO:0000259" key="1">
    <source>
        <dbReference type="PROSITE" id="PS51163"/>
    </source>
</evidence>
<dbReference type="PROSITE" id="PS51163">
    <property type="entry name" value="YRDC"/>
    <property type="match status" value="1"/>
</dbReference>
<comment type="caution">
    <text evidence="2">The sequence shown here is derived from an EMBL/GenBank/DDBJ whole genome shotgun (WGS) entry which is preliminary data.</text>
</comment>
<gene>
    <name evidence="2" type="ORF">NP590_14085</name>
</gene>
<accession>A0ABT1TIH2</accession>
<dbReference type="NCBIfam" id="TIGR00057">
    <property type="entry name" value="L-threonylcarbamoyladenylate synthase"/>
    <property type="match status" value="1"/>
</dbReference>
<evidence type="ECO:0000313" key="2">
    <source>
        <dbReference type="EMBL" id="MCQ8105240.1"/>
    </source>
</evidence>
<keyword evidence="3" id="KW-1185">Reference proteome</keyword>
<feature type="domain" description="YrdC-like" evidence="1">
    <location>
        <begin position="14"/>
        <end position="200"/>
    </location>
</feature>
<dbReference type="Proteomes" id="UP001524499">
    <property type="component" value="Unassembled WGS sequence"/>
</dbReference>
<protein>
    <submittedName>
        <fullName evidence="2">L-threonylcarbamoyladenylate synthase</fullName>
        <ecNumber evidence="2">2.7.7.87</ecNumber>
    </submittedName>
</protein>
<organism evidence="2 3">
    <name type="scientific">Methylomonas subterranea</name>
    <dbReference type="NCBI Taxonomy" id="2952225"/>
    <lineage>
        <taxon>Bacteria</taxon>
        <taxon>Pseudomonadati</taxon>
        <taxon>Pseudomonadota</taxon>
        <taxon>Gammaproteobacteria</taxon>
        <taxon>Methylococcales</taxon>
        <taxon>Methylococcaceae</taxon>
        <taxon>Methylomonas</taxon>
    </lineage>
</organism>
<dbReference type="GO" id="GO:0061710">
    <property type="term" value="F:L-threonylcarbamoyladenylate synthase"/>
    <property type="evidence" value="ECO:0007669"/>
    <property type="project" value="UniProtKB-EC"/>
</dbReference>
<dbReference type="InterPro" id="IPR052532">
    <property type="entry name" value="SUA5_domain"/>
</dbReference>